<organism evidence="4 5">
    <name type="scientific">Loofah witches'-broom phytoplasma</name>
    <dbReference type="NCBI Taxonomy" id="35773"/>
    <lineage>
        <taxon>Bacteria</taxon>
        <taxon>Bacillati</taxon>
        <taxon>Mycoplasmatota</taxon>
        <taxon>Mollicutes</taxon>
        <taxon>Acholeplasmatales</taxon>
        <taxon>Acholeplasmataceae</taxon>
        <taxon>Candidatus Phytoplasma</taxon>
        <taxon>16SrVIII (Loofah witches'-broom group)</taxon>
    </lineage>
</organism>
<dbReference type="Gene3D" id="3.40.50.620">
    <property type="entry name" value="HUPs"/>
    <property type="match status" value="1"/>
</dbReference>
<evidence type="ECO:0000259" key="3">
    <source>
        <dbReference type="PROSITE" id="PS51186"/>
    </source>
</evidence>
<keyword evidence="5" id="KW-1185">Reference proteome</keyword>
<evidence type="ECO:0000256" key="2">
    <source>
        <dbReference type="ARBA" id="ARBA00022840"/>
    </source>
</evidence>
<dbReference type="GO" id="GO:0016747">
    <property type="term" value="F:acyltransferase activity, transferring groups other than amino-acyl groups"/>
    <property type="evidence" value="ECO:0007669"/>
    <property type="project" value="InterPro"/>
</dbReference>
<dbReference type="PROSITE" id="PS51186">
    <property type="entry name" value="GNAT"/>
    <property type="match status" value="1"/>
</dbReference>
<evidence type="ECO:0000313" key="5">
    <source>
        <dbReference type="Proteomes" id="UP000672038"/>
    </source>
</evidence>
<dbReference type="SMART" id="SM00764">
    <property type="entry name" value="Citrate_ly_lig"/>
    <property type="match status" value="1"/>
</dbReference>
<evidence type="ECO:0000256" key="1">
    <source>
        <dbReference type="ARBA" id="ARBA00022741"/>
    </source>
</evidence>
<dbReference type="Proteomes" id="UP000672038">
    <property type="component" value="Chromosome"/>
</dbReference>
<keyword evidence="4" id="KW-0436">Ligase</keyword>
<dbReference type="InterPro" id="IPR016181">
    <property type="entry name" value="Acyl_CoA_acyltransferase"/>
</dbReference>
<dbReference type="InterPro" id="IPR013166">
    <property type="entry name" value="Citrate_lyase_ligase_C"/>
</dbReference>
<dbReference type="SUPFAM" id="SSF55729">
    <property type="entry name" value="Acyl-CoA N-acyltransferases (Nat)"/>
    <property type="match status" value="1"/>
</dbReference>
<feature type="domain" description="N-acetyltransferase" evidence="3">
    <location>
        <begin position="7"/>
        <end position="141"/>
    </location>
</feature>
<sequence length="351" mass="41490">MLFQKPKIIYPKDNKNKEIFIKIKKILYEEKFQKDIIDEYAIILSNENEIIGVIGRYLNNLRCLVIQPKYRNYNFANILIDFMIKRIYKNNFKEVFVFTKSINCKIFKNLGFKIIYSNDEFSFLTNRYDIFTQYLEYLKQEKEENNNNSAIVMNANPLTKGHEHLIKTASQNSDFVYIIMVSEEGSLFTYKERLDMVKLVTQNYNNIKVVEGSNYLVSKNVFPSYFLSSKEEVIKKQIILDSFIFVTHIASVLNIKKRFVGEEPFSFTTNLYNQIMKDIFQKQGIELVILPRLRYKDKAISATQARKLFINSKFEQIAEIVPISSLNYLKNLNPEKYKENKKLLSLVDKNN</sequence>
<keyword evidence="1" id="KW-0547">Nucleotide-binding</keyword>
<evidence type="ECO:0000313" key="4">
    <source>
        <dbReference type="EMBL" id="QTX02685.1"/>
    </source>
</evidence>
<dbReference type="AlphaFoldDB" id="A0A975FHY3"/>
<name>A0A975FHY3_LOWBP</name>
<dbReference type="InterPro" id="IPR004821">
    <property type="entry name" value="Cyt_trans-like"/>
</dbReference>
<reference evidence="4" key="1">
    <citation type="submission" date="2020-06" db="EMBL/GenBank/DDBJ databases">
        <title>Complete genome sequence of Candidatus Phytoplasma luffae NCHU2019.</title>
        <authorList>
            <person name="Cho S.-T."/>
            <person name="Tan C.-M."/>
            <person name="Li J.-R."/>
            <person name="Chien Y.-Y."/>
            <person name="Chiu Y.-C."/>
            <person name="Yang J.-Y."/>
            <person name="Kuo C.-H."/>
        </authorList>
    </citation>
    <scope>NUCLEOTIDE SEQUENCE</scope>
    <source>
        <strain evidence="4">NCHU2019</strain>
    </source>
</reference>
<proteinExistence type="predicted"/>
<dbReference type="SUPFAM" id="SSF52374">
    <property type="entry name" value="Nucleotidylyl transferase"/>
    <property type="match status" value="1"/>
</dbReference>
<accession>A0A975FHY3</accession>
<dbReference type="Gene3D" id="3.40.630.30">
    <property type="match status" value="1"/>
</dbReference>
<dbReference type="Pfam" id="PF13673">
    <property type="entry name" value="Acetyltransf_10"/>
    <property type="match status" value="1"/>
</dbReference>
<dbReference type="Pfam" id="PF08218">
    <property type="entry name" value="Citrate_ly_lig"/>
    <property type="match status" value="1"/>
</dbReference>
<dbReference type="PANTHER" id="PTHR40599">
    <property type="entry name" value="[CITRATE [PRO-3S]-LYASE] LIGASE"/>
    <property type="match status" value="1"/>
</dbReference>
<gene>
    <name evidence="4" type="primary">citC</name>
    <name evidence="4" type="ORF">LFWB_1150</name>
</gene>
<dbReference type="EMBL" id="CP054393">
    <property type="protein sequence ID" value="QTX02685.1"/>
    <property type="molecule type" value="Genomic_DNA"/>
</dbReference>
<dbReference type="NCBIfam" id="TIGR00125">
    <property type="entry name" value="cyt_tran_rel"/>
    <property type="match status" value="1"/>
</dbReference>
<dbReference type="GO" id="GO:0008771">
    <property type="term" value="F:[citrate (pro-3S)-lyase] ligase activity"/>
    <property type="evidence" value="ECO:0007669"/>
    <property type="project" value="InterPro"/>
</dbReference>
<dbReference type="InterPro" id="IPR000182">
    <property type="entry name" value="GNAT_dom"/>
</dbReference>
<protein>
    <submittedName>
        <fullName evidence="4">[citrate (Pro-3S)-lyase] ligase</fullName>
    </submittedName>
</protein>
<dbReference type="RefSeq" id="WP_210954760.1">
    <property type="nucleotide sequence ID" value="NZ_CP054393.1"/>
</dbReference>
<keyword evidence="2" id="KW-0067">ATP-binding</keyword>
<dbReference type="KEGG" id="pluf:LFWB_1150"/>
<dbReference type="InterPro" id="IPR014729">
    <property type="entry name" value="Rossmann-like_a/b/a_fold"/>
</dbReference>
<dbReference type="GO" id="GO:0005524">
    <property type="term" value="F:ATP binding"/>
    <property type="evidence" value="ECO:0007669"/>
    <property type="project" value="UniProtKB-KW"/>
</dbReference>
<dbReference type="PANTHER" id="PTHR40599:SF1">
    <property type="entry name" value="[CITRATE [PRO-3S]-LYASE] LIGASE"/>
    <property type="match status" value="1"/>
</dbReference>
<dbReference type="InterPro" id="IPR005216">
    <property type="entry name" value="Citrate_lyase_ligase"/>
</dbReference>